<evidence type="ECO:0000313" key="3">
    <source>
        <dbReference type="EMBL" id="CCE86496.1"/>
    </source>
</evidence>
<dbReference type="GO" id="GO:0031083">
    <property type="term" value="C:BLOC-1 complex"/>
    <property type="evidence" value="ECO:0007669"/>
    <property type="project" value="TreeGrafter"/>
</dbReference>
<sequence>MSTLGDTNRLISQSLNLVSRIVENDTEATTIDLNLLENLNTNQSLNYIKLERNLTDIERNCSSFENLGAEFKRHMSKIDEIEEKVSKLEMLVRELDRWSQDAYAEASST</sequence>
<dbReference type="HOGENOM" id="CLU_2184929_0_0_1"/>
<dbReference type="InParanoid" id="G8Y0Z3"/>
<dbReference type="GO" id="GO:0000930">
    <property type="term" value="C:gamma-tubulin complex"/>
    <property type="evidence" value="ECO:0007669"/>
    <property type="project" value="TreeGrafter"/>
</dbReference>
<accession>G8Y0Z3</accession>
<dbReference type="PANTHER" id="PTHR46479">
    <property type="entry name" value="BIOGENESIS OF LYSOSOME-RELATED ORGANELLES COMPLEX 1 SUBUNIT 2"/>
    <property type="match status" value="1"/>
</dbReference>
<reference evidence="3 4" key="1">
    <citation type="journal article" date="2012" name="G3 (Bethesda)">
        <title>Pichia sorbitophila, an interspecies yeast hybrid reveals early steps of genome resolution following polyploidization.</title>
        <authorList>
            <person name="Leh Louis V."/>
            <person name="Despons L."/>
            <person name="Friedrich A."/>
            <person name="Martin T."/>
            <person name="Durrens P."/>
            <person name="Casaregola S."/>
            <person name="Neuveglise C."/>
            <person name="Fairhead C."/>
            <person name="Marck C."/>
            <person name="Cruz J.A."/>
            <person name="Straub M.L."/>
            <person name="Kugler V."/>
            <person name="Sacerdot C."/>
            <person name="Uzunov Z."/>
            <person name="Thierry A."/>
            <person name="Weiss S."/>
            <person name="Bleykasten C."/>
            <person name="De Montigny J."/>
            <person name="Jacques N."/>
            <person name="Jung P."/>
            <person name="Lemaire M."/>
            <person name="Mallet S."/>
            <person name="Morel G."/>
            <person name="Richard G.F."/>
            <person name="Sarkar A."/>
            <person name="Savel G."/>
            <person name="Schacherer J."/>
            <person name="Seret M.L."/>
            <person name="Talla E."/>
            <person name="Samson G."/>
            <person name="Jubin C."/>
            <person name="Poulain J."/>
            <person name="Vacherie B."/>
            <person name="Barbe V."/>
            <person name="Pelletier E."/>
            <person name="Sherman D.J."/>
            <person name="Westhof E."/>
            <person name="Weissenbach J."/>
            <person name="Baret P.V."/>
            <person name="Wincker P."/>
            <person name="Gaillardin C."/>
            <person name="Dujon B."/>
            <person name="Souciet J.L."/>
        </authorList>
    </citation>
    <scope>NUCLEOTIDE SEQUENCE [LARGE SCALE GENOMIC DNA]</scope>
    <source>
        <strain evidence="4">ATCC MYA-4447 / BCRC 22081 / CBS 7064 / NBRC 10061 / NRRL Y-12695</strain>
    </source>
</reference>
<proteinExistence type="inferred from homology"/>
<dbReference type="InterPro" id="IPR019269">
    <property type="entry name" value="BLOC1_su2"/>
</dbReference>
<evidence type="ECO:0000256" key="2">
    <source>
        <dbReference type="SAM" id="Coils"/>
    </source>
</evidence>
<gene>
    <name evidence="3" type="primary">Piso0_004991</name>
    <name evidence="3" type="ORF">GNLVRS01_PISO0N05491g</name>
</gene>
<dbReference type="PANTHER" id="PTHR46479:SF1">
    <property type="entry name" value="BIOGENESIS OF LYSOSOME-RELATED ORGANELLES COMPLEX 1 SUBUNIT 2"/>
    <property type="match status" value="1"/>
</dbReference>
<dbReference type="GO" id="GO:0099078">
    <property type="term" value="C:BORC complex"/>
    <property type="evidence" value="ECO:0007669"/>
    <property type="project" value="TreeGrafter"/>
</dbReference>
<dbReference type="Proteomes" id="UP000005222">
    <property type="component" value="Chromosome N"/>
</dbReference>
<keyword evidence="2" id="KW-0175">Coiled coil</keyword>
<name>G8Y0Z3_PICSO</name>
<organism evidence="3 4">
    <name type="scientific">Pichia sorbitophila (strain ATCC MYA-4447 / BCRC 22081 / CBS 7064 / NBRC 10061 / NRRL Y-12695)</name>
    <name type="common">Hybrid yeast</name>
    <dbReference type="NCBI Taxonomy" id="559304"/>
    <lineage>
        <taxon>Eukaryota</taxon>
        <taxon>Fungi</taxon>
        <taxon>Dikarya</taxon>
        <taxon>Ascomycota</taxon>
        <taxon>Saccharomycotina</taxon>
        <taxon>Pichiomycetes</taxon>
        <taxon>Debaryomycetaceae</taxon>
        <taxon>Millerozyma</taxon>
    </lineage>
</organism>
<comment type="similarity">
    <text evidence="1">Belongs to the BLOC1S2 family.</text>
</comment>
<keyword evidence="4" id="KW-1185">Reference proteome</keyword>
<dbReference type="EMBL" id="FO082046">
    <property type="protein sequence ID" value="CCE86496.1"/>
    <property type="molecule type" value="Genomic_DNA"/>
</dbReference>
<dbReference type="GO" id="GO:0043015">
    <property type="term" value="F:gamma-tubulin binding"/>
    <property type="evidence" value="ECO:0007669"/>
    <property type="project" value="TreeGrafter"/>
</dbReference>
<dbReference type="AlphaFoldDB" id="G8Y0Z3"/>
<dbReference type="OrthoDB" id="244061at2759"/>
<feature type="coiled-coil region" evidence="2">
    <location>
        <begin position="47"/>
        <end position="101"/>
    </location>
</feature>
<protein>
    <submittedName>
        <fullName evidence="3">Piso0_004991 protein</fullName>
    </submittedName>
</protein>
<evidence type="ECO:0000256" key="1">
    <source>
        <dbReference type="ARBA" id="ARBA00008468"/>
    </source>
</evidence>
<dbReference type="GO" id="GO:0016197">
    <property type="term" value="P:endosomal transport"/>
    <property type="evidence" value="ECO:0007669"/>
    <property type="project" value="TreeGrafter"/>
</dbReference>
<dbReference type="Pfam" id="PF10046">
    <property type="entry name" value="BLOC1_2"/>
    <property type="match status" value="1"/>
</dbReference>
<dbReference type="GO" id="GO:0032418">
    <property type="term" value="P:lysosome localization"/>
    <property type="evidence" value="ECO:0007669"/>
    <property type="project" value="TreeGrafter"/>
</dbReference>
<dbReference type="eggNOG" id="ENOG502SG83">
    <property type="taxonomic scope" value="Eukaryota"/>
</dbReference>
<evidence type="ECO:0000313" key="4">
    <source>
        <dbReference type="Proteomes" id="UP000005222"/>
    </source>
</evidence>